<sequence>MGFGYFTTGALIDPDAPLFDDQQAAFIEKCLTRVLLGIFDS</sequence>
<name>A0A221J3F6_RHOSG</name>
<dbReference type="AlphaFoldDB" id="A0A221J3F6"/>
<organism evidence="1">
    <name type="scientific">Rhodococcus qingshengii</name>
    <dbReference type="NCBI Taxonomy" id="334542"/>
    <lineage>
        <taxon>Bacteria</taxon>
        <taxon>Bacillati</taxon>
        <taxon>Actinomycetota</taxon>
        <taxon>Actinomycetes</taxon>
        <taxon>Mycobacteriales</taxon>
        <taxon>Nocardiaceae</taxon>
        <taxon>Rhodococcus</taxon>
        <taxon>Rhodococcus erythropolis group</taxon>
    </lineage>
</organism>
<geneLocation type="plasmid" evidence="1">
    <name>pYLC1</name>
</geneLocation>
<protein>
    <submittedName>
        <fullName evidence="1">Uncharacterized protein</fullName>
    </submittedName>
</protein>
<proteinExistence type="predicted"/>
<evidence type="ECO:0000313" key="1">
    <source>
        <dbReference type="EMBL" id="ASM60830.1"/>
    </source>
</evidence>
<reference evidence="1" key="1">
    <citation type="journal article" date="2017" name="Appl. Environ. Microbiol.">
        <title>Molecular mechanism and genetic determinants of buprofezin degradation.</title>
        <authorList>
            <person name="Chen X."/>
            <person name="Ji J."/>
            <person name="Zhao L."/>
            <person name="Qiu J."/>
            <person name="Dai C."/>
            <person name="Wang W."/>
            <person name="He J."/>
            <person name="Jiang J."/>
            <person name="Hong Q."/>
            <person name="Yan X."/>
        </authorList>
    </citation>
    <scope>NUCLEOTIDE SEQUENCE</scope>
    <source>
        <strain evidence="1">YL1</strain>
        <plasmid evidence="1">pYLC1</plasmid>
    </source>
</reference>
<dbReference type="EMBL" id="KY785168">
    <property type="protein sequence ID" value="ASM60830.1"/>
    <property type="molecule type" value="Genomic_DNA"/>
</dbReference>
<keyword evidence="1" id="KW-0614">Plasmid</keyword>
<accession>A0A221J3F6</accession>